<comment type="subcellular location">
    <subcellularLocation>
        <location evidence="1">Cell membrane</location>
        <topology evidence="1">Multi-pass membrane protein</topology>
    </subcellularLocation>
</comment>
<dbReference type="RefSeq" id="WP_091451203.1">
    <property type="nucleotide sequence ID" value="NZ_FOGD01000001.1"/>
</dbReference>
<evidence type="ECO:0000313" key="8">
    <source>
        <dbReference type="EMBL" id="SEQ17428.1"/>
    </source>
</evidence>
<protein>
    <submittedName>
        <fullName evidence="8">Uncharacterized membrane protein YeaQ/YmgE, transglycosylase-associated protein family</fullName>
    </submittedName>
</protein>
<dbReference type="InterPro" id="IPR037294">
    <property type="entry name" value="ABC_BtuC-like"/>
</dbReference>
<dbReference type="InterPro" id="IPR007341">
    <property type="entry name" value="Transgly_assoc"/>
</dbReference>
<dbReference type="GO" id="GO:0005886">
    <property type="term" value="C:plasma membrane"/>
    <property type="evidence" value="ECO:0007669"/>
    <property type="project" value="UniProtKB-SubCell"/>
</dbReference>
<organism evidence="8 9">
    <name type="scientific">Giesbergeria anulus</name>
    <dbReference type="NCBI Taxonomy" id="180197"/>
    <lineage>
        <taxon>Bacteria</taxon>
        <taxon>Pseudomonadati</taxon>
        <taxon>Pseudomonadota</taxon>
        <taxon>Betaproteobacteria</taxon>
        <taxon>Burkholderiales</taxon>
        <taxon>Comamonadaceae</taxon>
        <taxon>Giesbergeria</taxon>
    </lineage>
</organism>
<dbReference type="Gene3D" id="1.10.3470.10">
    <property type="entry name" value="ABC transporter involved in vitamin B12 uptake, BtuC"/>
    <property type="match status" value="1"/>
</dbReference>
<name>A0A1H9DXE9_9BURK</name>
<evidence type="ECO:0000256" key="2">
    <source>
        <dbReference type="ARBA" id="ARBA00011006"/>
    </source>
</evidence>
<dbReference type="Proteomes" id="UP000199766">
    <property type="component" value="Unassembled WGS sequence"/>
</dbReference>
<dbReference type="PANTHER" id="PTHR33884:SF7">
    <property type="entry name" value="BSL8023 PROTEIN"/>
    <property type="match status" value="1"/>
</dbReference>
<dbReference type="PANTHER" id="PTHR33884">
    <property type="entry name" value="UPF0410 PROTEIN YMGE"/>
    <property type="match status" value="1"/>
</dbReference>
<feature type="transmembrane region" description="Helical" evidence="7">
    <location>
        <begin position="30"/>
        <end position="53"/>
    </location>
</feature>
<evidence type="ECO:0000256" key="6">
    <source>
        <dbReference type="ARBA" id="ARBA00023136"/>
    </source>
</evidence>
<comment type="similarity">
    <text evidence="2">Belongs to the UPF0410 family.</text>
</comment>
<dbReference type="AlphaFoldDB" id="A0A1H9DXE9"/>
<keyword evidence="3" id="KW-1003">Cell membrane</keyword>
<dbReference type="OrthoDB" id="9811343at2"/>
<accession>A0A1H9DXE9</accession>
<feature type="transmembrane region" description="Helical" evidence="7">
    <location>
        <begin position="60"/>
        <end position="79"/>
    </location>
</feature>
<keyword evidence="6 7" id="KW-0472">Membrane</keyword>
<evidence type="ECO:0000256" key="4">
    <source>
        <dbReference type="ARBA" id="ARBA00022692"/>
    </source>
</evidence>
<keyword evidence="4 7" id="KW-0812">Transmembrane</keyword>
<reference evidence="8 9" key="1">
    <citation type="submission" date="2016-10" db="EMBL/GenBank/DDBJ databases">
        <authorList>
            <person name="de Groot N.N."/>
        </authorList>
    </citation>
    <scope>NUCLEOTIDE SEQUENCE [LARGE SCALE GENOMIC DNA]</scope>
    <source>
        <strain evidence="8 9">ATCC 35958</strain>
    </source>
</reference>
<evidence type="ECO:0000313" key="9">
    <source>
        <dbReference type="Proteomes" id="UP000199766"/>
    </source>
</evidence>
<gene>
    <name evidence="8" type="ORF">SAMN02982919_00135</name>
</gene>
<evidence type="ECO:0000256" key="1">
    <source>
        <dbReference type="ARBA" id="ARBA00004651"/>
    </source>
</evidence>
<dbReference type="STRING" id="180197.SAMN02982919_00135"/>
<evidence type="ECO:0000256" key="3">
    <source>
        <dbReference type="ARBA" id="ARBA00022475"/>
    </source>
</evidence>
<proteinExistence type="inferred from homology"/>
<evidence type="ECO:0000256" key="5">
    <source>
        <dbReference type="ARBA" id="ARBA00022989"/>
    </source>
</evidence>
<evidence type="ECO:0000256" key="7">
    <source>
        <dbReference type="SAM" id="Phobius"/>
    </source>
</evidence>
<keyword evidence="9" id="KW-1185">Reference proteome</keyword>
<dbReference type="EMBL" id="FOGD01000001">
    <property type="protein sequence ID" value="SEQ17428.1"/>
    <property type="molecule type" value="Genomic_DNA"/>
</dbReference>
<dbReference type="Pfam" id="PF04226">
    <property type="entry name" value="Transgly_assoc"/>
    <property type="match status" value="1"/>
</dbReference>
<sequence>MLSILGTLFVGLIVGLIARALKPGDDRLGWIMTSILGVAGSFLASTVGASLGWYRPGQPAGWIASVLGAMALLFIYSLIKKKD</sequence>
<keyword evidence="5 7" id="KW-1133">Transmembrane helix</keyword>